<gene>
    <name evidence="1" type="ORF">IC234_19645</name>
</gene>
<evidence type="ECO:0000313" key="2">
    <source>
        <dbReference type="Proteomes" id="UP000606003"/>
    </source>
</evidence>
<reference evidence="1 2" key="1">
    <citation type="submission" date="2020-09" db="EMBL/GenBank/DDBJ databases">
        <authorList>
            <person name="Kim M.K."/>
        </authorList>
    </citation>
    <scope>NUCLEOTIDE SEQUENCE [LARGE SCALE GENOMIC DNA]</scope>
    <source>
        <strain evidence="1 2">BT189</strain>
    </source>
</reference>
<dbReference type="RefSeq" id="WP_190928026.1">
    <property type="nucleotide sequence ID" value="NZ_JACXAC010000006.1"/>
</dbReference>
<dbReference type="EMBL" id="JACXAC010000006">
    <property type="protein sequence ID" value="MBD2724351.1"/>
    <property type="molecule type" value="Genomic_DNA"/>
</dbReference>
<comment type="caution">
    <text evidence="1">The sequence shown here is derived from an EMBL/GenBank/DDBJ whole genome shotgun (WGS) entry which is preliminary data.</text>
</comment>
<accession>A0ABR8JZK9</accession>
<dbReference type="Proteomes" id="UP000606003">
    <property type="component" value="Unassembled WGS sequence"/>
</dbReference>
<evidence type="ECO:0000313" key="1">
    <source>
        <dbReference type="EMBL" id="MBD2724351.1"/>
    </source>
</evidence>
<sequence>MLRLITCQHATLLLEKRADGALPKEQRASLWLHLRYCPYCNRYAKQTVLIAEWARAAAASRAHSAATLSEAAKERMRQRLRATG</sequence>
<protein>
    <recommendedName>
        <fullName evidence="3">Zinc-finger domain-containing protein</fullName>
    </recommendedName>
</protein>
<proteinExistence type="predicted"/>
<name>A0ABR8JZK9_9BACT</name>
<organism evidence="1 2">
    <name type="scientific">Hymenobacter armeniacus</name>
    <dbReference type="NCBI Taxonomy" id="2771358"/>
    <lineage>
        <taxon>Bacteria</taxon>
        <taxon>Pseudomonadati</taxon>
        <taxon>Bacteroidota</taxon>
        <taxon>Cytophagia</taxon>
        <taxon>Cytophagales</taxon>
        <taxon>Hymenobacteraceae</taxon>
        <taxon>Hymenobacter</taxon>
    </lineage>
</organism>
<keyword evidence="2" id="KW-1185">Reference proteome</keyword>
<evidence type="ECO:0008006" key="3">
    <source>
        <dbReference type="Google" id="ProtNLM"/>
    </source>
</evidence>